<evidence type="ECO:0008006" key="3">
    <source>
        <dbReference type="Google" id="ProtNLM"/>
    </source>
</evidence>
<accession>A0A5C6V114</accession>
<evidence type="ECO:0000313" key="2">
    <source>
        <dbReference type="Proteomes" id="UP000321168"/>
    </source>
</evidence>
<name>A0A5C6V114_9FLAO</name>
<proteinExistence type="predicted"/>
<dbReference type="RefSeq" id="WP_147015096.1">
    <property type="nucleotide sequence ID" value="NZ_VORB01000009.1"/>
</dbReference>
<sequence length="116" mass="13023">MIRKEKTDNYILLEVGAYPLNDSLLNLLEKEIKAAAPDILVDLSKATVTLSDDLVNELNRLGKLGNLVWIAGEEHYELYNEQESLTINVVPTVPEAADMLFMVKMENELGGEDFEI</sequence>
<dbReference type="Proteomes" id="UP000321168">
    <property type="component" value="Unassembled WGS sequence"/>
</dbReference>
<dbReference type="AlphaFoldDB" id="A0A5C6V114"/>
<evidence type="ECO:0000313" key="1">
    <source>
        <dbReference type="EMBL" id="TXC76958.1"/>
    </source>
</evidence>
<gene>
    <name evidence="1" type="ORF">FRX97_10105</name>
</gene>
<organism evidence="1 2">
    <name type="scientific">Luteibaculum oceani</name>
    <dbReference type="NCBI Taxonomy" id="1294296"/>
    <lineage>
        <taxon>Bacteria</taxon>
        <taxon>Pseudomonadati</taxon>
        <taxon>Bacteroidota</taxon>
        <taxon>Flavobacteriia</taxon>
        <taxon>Flavobacteriales</taxon>
        <taxon>Luteibaculaceae</taxon>
        <taxon>Luteibaculum</taxon>
    </lineage>
</organism>
<reference evidence="1 2" key="1">
    <citation type="submission" date="2019-08" db="EMBL/GenBank/DDBJ databases">
        <title>Genome of Luteibaculum oceani JCM 18817.</title>
        <authorList>
            <person name="Bowman J.P."/>
        </authorList>
    </citation>
    <scope>NUCLEOTIDE SEQUENCE [LARGE SCALE GENOMIC DNA]</scope>
    <source>
        <strain evidence="1 2">JCM 18817</strain>
    </source>
</reference>
<keyword evidence="2" id="KW-1185">Reference proteome</keyword>
<comment type="caution">
    <text evidence="1">The sequence shown here is derived from an EMBL/GenBank/DDBJ whole genome shotgun (WGS) entry which is preliminary data.</text>
</comment>
<dbReference type="EMBL" id="VORB01000009">
    <property type="protein sequence ID" value="TXC76958.1"/>
    <property type="molecule type" value="Genomic_DNA"/>
</dbReference>
<protein>
    <recommendedName>
        <fullName evidence="3">STAS domain-containing protein</fullName>
    </recommendedName>
</protein>